<accession>A0ABQ7NX86</accession>
<evidence type="ECO:0000313" key="1">
    <source>
        <dbReference type="EMBL" id="KAG5415474.1"/>
    </source>
</evidence>
<sequence length="395" mass="43896">MTHVPQRYWREERWSRDSFFLSFLFSVSLLLDDNGDFKSRLVGSRRRLCWLLSSTVDLVDVSIGFSLPLGGSLRRKRRILSLSVDLVEVTGDLSPSWWMSLKETAIALPIGGSRRGWKTVTCQSVAVFEEAKWLCLARGGSLRRRQTAIDSEGNPKRREVGTKPVSLSDKTITIAKLLVAFFMGKKSSAASAAWCAEACLHLSNLSFALCGSKPSSEKIRSPAMSSVSRGGLSEFIWPSVAVIGPVTPCSRSVTWFEFKYQGEWSDQSDNCYCFESQVYQKWSVISLSSSLVLISQSQIIKGHEDTMIGLHPGGRVTACSSKVIGSIMRTSDRPSRNIDRVISGYCSSDAEWSAPVMQSGEFLTCRRVSCTLLSREWKSVTSLSCFVCHEFVLVL</sequence>
<dbReference type="Proteomes" id="UP000823674">
    <property type="component" value="Chromosome A01"/>
</dbReference>
<keyword evidence="2" id="KW-1185">Reference proteome</keyword>
<organism evidence="1 2">
    <name type="scientific">Brassica rapa subsp. trilocularis</name>
    <dbReference type="NCBI Taxonomy" id="1813537"/>
    <lineage>
        <taxon>Eukaryota</taxon>
        <taxon>Viridiplantae</taxon>
        <taxon>Streptophyta</taxon>
        <taxon>Embryophyta</taxon>
        <taxon>Tracheophyta</taxon>
        <taxon>Spermatophyta</taxon>
        <taxon>Magnoliopsida</taxon>
        <taxon>eudicotyledons</taxon>
        <taxon>Gunneridae</taxon>
        <taxon>Pentapetalae</taxon>
        <taxon>rosids</taxon>
        <taxon>malvids</taxon>
        <taxon>Brassicales</taxon>
        <taxon>Brassicaceae</taxon>
        <taxon>Brassiceae</taxon>
        <taxon>Brassica</taxon>
    </lineage>
</organism>
<proteinExistence type="predicted"/>
<comment type="caution">
    <text evidence="1">The sequence shown here is derived from an EMBL/GenBank/DDBJ whole genome shotgun (WGS) entry which is preliminary data.</text>
</comment>
<dbReference type="EMBL" id="JADBGQ010000001">
    <property type="protein sequence ID" value="KAG5415474.1"/>
    <property type="molecule type" value="Genomic_DNA"/>
</dbReference>
<gene>
    <name evidence="1" type="primary">A01p044980.1_BraROA</name>
    <name evidence="1" type="ORF">IGI04_003041</name>
</gene>
<reference evidence="1 2" key="1">
    <citation type="submission" date="2021-03" db="EMBL/GenBank/DDBJ databases">
        <authorList>
            <person name="King G.J."/>
            <person name="Bancroft I."/>
            <person name="Baten A."/>
            <person name="Bloomfield J."/>
            <person name="Borpatragohain P."/>
            <person name="He Z."/>
            <person name="Irish N."/>
            <person name="Irwin J."/>
            <person name="Liu K."/>
            <person name="Mauleon R.P."/>
            <person name="Moore J."/>
            <person name="Morris R."/>
            <person name="Ostergaard L."/>
            <person name="Wang B."/>
            <person name="Wells R."/>
        </authorList>
    </citation>
    <scope>NUCLEOTIDE SEQUENCE [LARGE SCALE GENOMIC DNA]</scope>
    <source>
        <strain evidence="1">R-o-18</strain>
        <tissue evidence="1">Leaf</tissue>
    </source>
</reference>
<evidence type="ECO:0000313" key="2">
    <source>
        <dbReference type="Proteomes" id="UP000823674"/>
    </source>
</evidence>
<name>A0ABQ7NX86_BRACM</name>
<protein>
    <submittedName>
        <fullName evidence="1">Uncharacterized protein</fullName>
    </submittedName>
</protein>